<protein>
    <submittedName>
        <fullName evidence="3">Uncharacterized protein</fullName>
    </submittedName>
</protein>
<keyword evidence="4" id="KW-1185">Reference proteome</keyword>
<evidence type="ECO:0000313" key="3">
    <source>
        <dbReference type="EMBL" id="POV96202.1"/>
    </source>
</evidence>
<name>A0A2S4UFZ0_9BASI</name>
<keyword evidence="2" id="KW-0732">Signal</keyword>
<dbReference type="OrthoDB" id="2497442at2759"/>
<evidence type="ECO:0000256" key="2">
    <source>
        <dbReference type="SAM" id="SignalP"/>
    </source>
</evidence>
<dbReference type="EMBL" id="PKSM01000379">
    <property type="protein sequence ID" value="POV96202.1"/>
    <property type="molecule type" value="Genomic_DNA"/>
</dbReference>
<proteinExistence type="predicted"/>
<feature type="compositionally biased region" description="Polar residues" evidence="1">
    <location>
        <begin position="376"/>
        <end position="388"/>
    </location>
</feature>
<sequence length="394" mass="44454">MMTSSKATLFYVALRTLFASQMVLAFPLGDVSPEMTSGILSAGDTAMTKPPREYFQRVRYGEYGGHTDIASNQLPQYNKGESDFSKLYSTILLTLDLLGQVAEVDSMESASRQIRQKIGKLKLIIPAAGRKGREYSLHLASQLEFIHNQLSTEFQWGLSHPNVEWAELYHGPALVEAPPKVEPIKWDDLYHVPALDKASLEVQPVRKSGINPEVFQDNYNSLIDWLTKPEVNGITRKSPEFYAAVAEIIFLLNNYMIKYKHTLPDFPKPLRRFEPEEIAYVIENFARSEKRLLEDIRLLFPPVDSEGWKTSASINFLISSDISKAFRGEIKALDDEGQELVAKAFQRGTAKLLEQIRGKEIRGSEQAYAYLRRSAQPKSPSRLGSPTHLTAEAL</sequence>
<accession>A0A2S4UFZ0</accession>
<dbReference type="Proteomes" id="UP000238274">
    <property type="component" value="Unassembled WGS sequence"/>
</dbReference>
<gene>
    <name evidence="3" type="ORF">PSHT_15274</name>
</gene>
<reference evidence="3 4" key="1">
    <citation type="submission" date="2017-12" db="EMBL/GenBank/DDBJ databases">
        <title>Gene loss provides genomic basis for host adaptation in cereal stripe rust fungi.</title>
        <authorList>
            <person name="Xia C."/>
        </authorList>
    </citation>
    <scope>NUCLEOTIDE SEQUENCE [LARGE SCALE GENOMIC DNA]</scope>
    <source>
        <strain evidence="3 4">93TX-2</strain>
    </source>
</reference>
<feature type="chain" id="PRO_5015478088" evidence="2">
    <location>
        <begin position="26"/>
        <end position="394"/>
    </location>
</feature>
<organism evidence="3 4">
    <name type="scientific">Puccinia striiformis</name>
    <dbReference type="NCBI Taxonomy" id="27350"/>
    <lineage>
        <taxon>Eukaryota</taxon>
        <taxon>Fungi</taxon>
        <taxon>Dikarya</taxon>
        <taxon>Basidiomycota</taxon>
        <taxon>Pucciniomycotina</taxon>
        <taxon>Pucciniomycetes</taxon>
        <taxon>Pucciniales</taxon>
        <taxon>Pucciniaceae</taxon>
        <taxon>Puccinia</taxon>
    </lineage>
</organism>
<comment type="caution">
    <text evidence="3">The sequence shown here is derived from an EMBL/GenBank/DDBJ whole genome shotgun (WGS) entry which is preliminary data.</text>
</comment>
<dbReference type="VEuPathDB" id="FungiDB:PSHT_15274"/>
<reference evidence="4" key="2">
    <citation type="journal article" date="2018" name="BMC Genomics">
        <title>Genomic insights into host adaptation between the wheat stripe rust pathogen (Puccinia striiformis f. sp. tritici) and the barley stripe rust pathogen (Puccinia striiformis f. sp. hordei).</title>
        <authorList>
            <person name="Xia C."/>
            <person name="Wang M."/>
            <person name="Yin C."/>
            <person name="Cornejo O.E."/>
            <person name="Hulbert S.H."/>
            <person name="Chen X."/>
        </authorList>
    </citation>
    <scope>NUCLEOTIDE SEQUENCE [LARGE SCALE GENOMIC DNA]</scope>
    <source>
        <strain evidence="4">93TX-2</strain>
    </source>
</reference>
<reference evidence="4" key="3">
    <citation type="journal article" date="2018" name="Mol. Plant Microbe Interact.">
        <title>Genome sequence resources for the wheat stripe rust pathogen (Puccinia striiformis f. sp. tritici) and the barley stripe rust pathogen (Puccinia striiformis f. sp. hordei).</title>
        <authorList>
            <person name="Xia C."/>
            <person name="Wang M."/>
            <person name="Yin C."/>
            <person name="Cornejo O.E."/>
            <person name="Hulbert S.H."/>
            <person name="Chen X."/>
        </authorList>
    </citation>
    <scope>NUCLEOTIDE SEQUENCE [LARGE SCALE GENOMIC DNA]</scope>
    <source>
        <strain evidence="4">93TX-2</strain>
    </source>
</reference>
<evidence type="ECO:0000313" key="4">
    <source>
        <dbReference type="Proteomes" id="UP000238274"/>
    </source>
</evidence>
<feature type="signal peptide" evidence="2">
    <location>
        <begin position="1"/>
        <end position="25"/>
    </location>
</feature>
<evidence type="ECO:0000256" key="1">
    <source>
        <dbReference type="SAM" id="MobiDB-lite"/>
    </source>
</evidence>
<feature type="region of interest" description="Disordered" evidence="1">
    <location>
        <begin position="373"/>
        <end position="394"/>
    </location>
</feature>
<dbReference type="AlphaFoldDB" id="A0A2S4UFZ0"/>